<dbReference type="GO" id="GO:0090729">
    <property type="term" value="F:toxin activity"/>
    <property type="evidence" value="ECO:0007669"/>
    <property type="project" value="UniProtKB-KW"/>
</dbReference>
<keyword evidence="1 5" id="KW-1277">Toxin-antitoxin system</keyword>
<dbReference type="Gene3D" id="3.40.50.1010">
    <property type="entry name" value="5'-nuclease"/>
    <property type="match status" value="1"/>
</dbReference>
<dbReference type="Proteomes" id="UP000425960">
    <property type="component" value="Chromosome"/>
</dbReference>
<dbReference type="GO" id="GO:0000287">
    <property type="term" value="F:magnesium ion binding"/>
    <property type="evidence" value="ECO:0007669"/>
    <property type="project" value="UniProtKB-UniRule"/>
</dbReference>
<dbReference type="AlphaFoldDB" id="A0A5K7ZGL4"/>
<keyword evidence="2 5" id="KW-0540">Nuclease</keyword>
<proteinExistence type="inferred from homology"/>
<dbReference type="InterPro" id="IPR002716">
    <property type="entry name" value="PIN_dom"/>
</dbReference>
<dbReference type="GO" id="GO:0016787">
    <property type="term" value="F:hydrolase activity"/>
    <property type="evidence" value="ECO:0007669"/>
    <property type="project" value="UniProtKB-KW"/>
</dbReference>
<gene>
    <name evidence="5" type="primary">vapC</name>
    <name evidence="7" type="ORF">DSCO28_17980</name>
</gene>
<evidence type="ECO:0000256" key="5">
    <source>
        <dbReference type="HAMAP-Rule" id="MF_00265"/>
    </source>
</evidence>
<dbReference type="GO" id="GO:0004540">
    <property type="term" value="F:RNA nuclease activity"/>
    <property type="evidence" value="ECO:0007669"/>
    <property type="project" value="InterPro"/>
</dbReference>
<evidence type="ECO:0000256" key="3">
    <source>
        <dbReference type="ARBA" id="ARBA00022723"/>
    </source>
</evidence>
<keyword evidence="5" id="KW-0460">Magnesium</keyword>
<feature type="binding site" evidence="5">
    <location>
        <position position="7"/>
    </location>
    <ligand>
        <name>Mg(2+)</name>
        <dbReference type="ChEBI" id="CHEBI:18420"/>
    </ligand>
</feature>
<comment type="function">
    <text evidence="5">Toxic component of a toxin-antitoxin (TA) system. An RNase.</text>
</comment>
<dbReference type="InterPro" id="IPR029060">
    <property type="entry name" value="PIN-like_dom_sf"/>
</dbReference>
<evidence type="ECO:0000256" key="2">
    <source>
        <dbReference type="ARBA" id="ARBA00022722"/>
    </source>
</evidence>
<dbReference type="SUPFAM" id="SSF88723">
    <property type="entry name" value="PIN domain-like"/>
    <property type="match status" value="1"/>
</dbReference>
<dbReference type="HAMAP" id="MF_00265">
    <property type="entry name" value="VapC_Nob1"/>
    <property type="match status" value="1"/>
</dbReference>
<organism evidence="7 8">
    <name type="scientific">Desulfosarcina ovata subsp. sediminis</name>
    <dbReference type="NCBI Taxonomy" id="885957"/>
    <lineage>
        <taxon>Bacteria</taxon>
        <taxon>Pseudomonadati</taxon>
        <taxon>Thermodesulfobacteriota</taxon>
        <taxon>Desulfobacteria</taxon>
        <taxon>Desulfobacterales</taxon>
        <taxon>Desulfosarcinaceae</taxon>
        <taxon>Desulfosarcina</taxon>
    </lineage>
</organism>
<dbReference type="EC" id="3.1.-.-" evidence="5"/>
<reference evidence="7 8" key="1">
    <citation type="submission" date="2019-11" db="EMBL/GenBank/DDBJ databases">
        <title>Comparative genomics of hydrocarbon-degrading Desulfosarcina strains.</title>
        <authorList>
            <person name="Watanabe M."/>
            <person name="Kojima H."/>
            <person name="Fukui M."/>
        </authorList>
    </citation>
    <scope>NUCLEOTIDE SEQUENCE [LARGE SCALE GENOMIC DNA]</scope>
    <source>
        <strain evidence="7 8">28bB2T</strain>
    </source>
</reference>
<dbReference type="Pfam" id="PF01850">
    <property type="entry name" value="PIN"/>
    <property type="match status" value="1"/>
</dbReference>
<dbReference type="KEGG" id="dov:DSCO28_17980"/>
<evidence type="ECO:0000256" key="4">
    <source>
        <dbReference type="ARBA" id="ARBA00022801"/>
    </source>
</evidence>
<name>A0A5K7ZGL4_9BACT</name>
<comment type="cofactor">
    <cofactor evidence="5">
        <name>Mg(2+)</name>
        <dbReference type="ChEBI" id="CHEBI:18420"/>
    </cofactor>
</comment>
<dbReference type="RefSeq" id="WP_155321989.1">
    <property type="nucleotide sequence ID" value="NZ_AP021876.1"/>
</dbReference>
<feature type="domain" description="PIN" evidence="6">
    <location>
        <begin position="2"/>
        <end position="126"/>
    </location>
</feature>
<sequence length="136" mass="15726">MNVCFIDTNLFIRYLTNDDPGKADRVERLLKQAANGEIELVTAEMVLAEVVWVLESYYQLEKRRITELLKAILSTPGLKVLNGKIVENALNYYSLKNIDFVDAYIVALMEKRKIAGIYSFDKKHLDRITNIKRMEP</sequence>
<dbReference type="InterPro" id="IPR052106">
    <property type="entry name" value="PINc/VapC_TA"/>
</dbReference>
<keyword evidence="4 5" id="KW-0378">Hydrolase</keyword>
<accession>A0A5K7ZGL4</accession>
<evidence type="ECO:0000313" key="7">
    <source>
        <dbReference type="EMBL" id="BBO81232.1"/>
    </source>
</evidence>
<dbReference type="CDD" id="cd18683">
    <property type="entry name" value="PIN_VapC-like"/>
    <property type="match status" value="1"/>
</dbReference>
<dbReference type="InterPro" id="IPR022907">
    <property type="entry name" value="VapC_family"/>
</dbReference>
<evidence type="ECO:0000313" key="8">
    <source>
        <dbReference type="Proteomes" id="UP000425960"/>
    </source>
</evidence>
<evidence type="ECO:0000259" key="6">
    <source>
        <dbReference type="SMART" id="SM00670"/>
    </source>
</evidence>
<dbReference type="SMART" id="SM00670">
    <property type="entry name" value="PINc"/>
    <property type="match status" value="1"/>
</dbReference>
<keyword evidence="5" id="KW-0800">Toxin</keyword>
<feature type="binding site" evidence="5">
    <location>
        <position position="102"/>
    </location>
    <ligand>
        <name>Mg(2+)</name>
        <dbReference type="ChEBI" id="CHEBI:18420"/>
    </ligand>
</feature>
<protein>
    <recommendedName>
        <fullName evidence="5">Ribonuclease VapC</fullName>
        <shortName evidence="5">RNase VapC</shortName>
        <ecNumber evidence="5">3.1.-.-</ecNumber>
    </recommendedName>
    <alternativeName>
        <fullName evidence="5">Toxin VapC</fullName>
    </alternativeName>
</protein>
<dbReference type="PANTHER" id="PTHR38826:SF5">
    <property type="entry name" value="RIBONUCLEASE VAPC13"/>
    <property type="match status" value="1"/>
</dbReference>
<dbReference type="PANTHER" id="PTHR38826">
    <property type="entry name" value="RIBONUCLEASE VAPC13"/>
    <property type="match status" value="1"/>
</dbReference>
<evidence type="ECO:0000256" key="1">
    <source>
        <dbReference type="ARBA" id="ARBA00022649"/>
    </source>
</evidence>
<comment type="similarity">
    <text evidence="5">Belongs to the PINc/VapC protein family.</text>
</comment>
<dbReference type="EMBL" id="AP021876">
    <property type="protein sequence ID" value="BBO81232.1"/>
    <property type="molecule type" value="Genomic_DNA"/>
</dbReference>
<keyword evidence="3 5" id="KW-0479">Metal-binding</keyword>